<feature type="domain" description="TadE-like" evidence="2">
    <location>
        <begin position="16"/>
        <end position="58"/>
    </location>
</feature>
<dbReference type="KEGG" id="lcre:Pla8534_71300"/>
<evidence type="ECO:0000259" key="2">
    <source>
        <dbReference type="Pfam" id="PF07811"/>
    </source>
</evidence>
<name>A0A518E568_9BACT</name>
<reference evidence="3 4" key="1">
    <citation type="submission" date="2019-02" db="EMBL/GenBank/DDBJ databases">
        <title>Deep-cultivation of Planctomycetes and their phenomic and genomic characterization uncovers novel biology.</title>
        <authorList>
            <person name="Wiegand S."/>
            <person name="Jogler M."/>
            <person name="Boedeker C."/>
            <person name="Pinto D."/>
            <person name="Vollmers J."/>
            <person name="Rivas-Marin E."/>
            <person name="Kohn T."/>
            <person name="Peeters S.H."/>
            <person name="Heuer A."/>
            <person name="Rast P."/>
            <person name="Oberbeckmann S."/>
            <person name="Bunk B."/>
            <person name="Jeske O."/>
            <person name="Meyerdierks A."/>
            <person name="Storesund J.E."/>
            <person name="Kallscheuer N."/>
            <person name="Luecker S."/>
            <person name="Lage O.M."/>
            <person name="Pohl T."/>
            <person name="Merkel B.J."/>
            <person name="Hornburger P."/>
            <person name="Mueller R.-W."/>
            <person name="Bruemmer F."/>
            <person name="Labrenz M."/>
            <person name="Spormann A.M."/>
            <person name="Op den Camp H."/>
            <person name="Overmann J."/>
            <person name="Amann R."/>
            <person name="Jetten M.S.M."/>
            <person name="Mascher T."/>
            <person name="Medema M.H."/>
            <person name="Devos D.P."/>
            <person name="Kaster A.-K."/>
            <person name="Ovreas L."/>
            <person name="Rohde M."/>
            <person name="Galperin M.Y."/>
            <person name="Jogler C."/>
        </authorList>
    </citation>
    <scope>NUCLEOTIDE SEQUENCE [LARGE SCALE GENOMIC DNA]</scope>
    <source>
        <strain evidence="3 4">Pla85_3_4</strain>
    </source>
</reference>
<evidence type="ECO:0000313" key="4">
    <source>
        <dbReference type="Proteomes" id="UP000317648"/>
    </source>
</evidence>
<keyword evidence="4" id="KW-1185">Reference proteome</keyword>
<proteinExistence type="predicted"/>
<dbReference type="EMBL" id="CP036433">
    <property type="protein sequence ID" value="QDU99217.1"/>
    <property type="molecule type" value="Genomic_DNA"/>
</dbReference>
<gene>
    <name evidence="3" type="ORF">Pla8534_71300</name>
</gene>
<evidence type="ECO:0000256" key="1">
    <source>
        <dbReference type="SAM" id="Phobius"/>
    </source>
</evidence>
<dbReference type="Pfam" id="PF07811">
    <property type="entry name" value="TadE"/>
    <property type="match status" value="1"/>
</dbReference>
<keyword evidence="1" id="KW-0472">Membrane</keyword>
<keyword evidence="1" id="KW-0812">Transmembrane</keyword>
<dbReference type="InterPro" id="IPR012495">
    <property type="entry name" value="TadE-like_dom"/>
</dbReference>
<dbReference type="Proteomes" id="UP000317648">
    <property type="component" value="Chromosome"/>
</dbReference>
<feature type="transmembrane region" description="Helical" evidence="1">
    <location>
        <begin position="20"/>
        <end position="42"/>
    </location>
</feature>
<evidence type="ECO:0000313" key="3">
    <source>
        <dbReference type="EMBL" id="QDU99217.1"/>
    </source>
</evidence>
<protein>
    <submittedName>
        <fullName evidence="3">TadE-like protein</fullName>
    </submittedName>
</protein>
<accession>A0A518E568</accession>
<dbReference type="AlphaFoldDB" id="A0A518E568"/>
<dbReference type="RefSeq" id="WP_145059072.1">
    <property type="nucleotide sequence ID" value="NZ_CP036433.1"/>
</dbReference>
<keyword evidence="1" id="KW-1133">Transmembrane helix</keyword>
<organism evidence="3 4">
    <name type="scientific">Lignipirellula cremea</name>
    <dbReference type="NCBI Taxonomy" id="2528010"/>
    <lineage>
        <taxon>Bacteria</taxon>
        <taxon>Pseudomonadati</taxon>
        <taxon>Planctomycetota</taxon>
        <taxon>Planctomycetia</taxon>
        <taxon>Pirellulales</taxon>
        <taxon>Pirellulaceae</taxon>
        <taxon>Lignipirellula</taxon>
    </lineage>
</organism>
<sequence length="180" mass="19695">MLRIYPPRKLRSRRHGGAILEMLISLPVLAIGLFGVVEFAILQSNQQQLEAASRLGARMASEWPELPVATSVPPDIVEPIRRKLQAAQLEATDGNIRITVEHNLLFGPTGTQLEAGDLDCPAPAPLTAAQAPAIGRYVRVTVCMDIVNGRMAPNLLKTLGFDITGRVSRQTTTFRYDLKN</sequence>